<organism evidence="1 2">
    <name type="scientific">Klebsiella phage K64-1</name>
    <name type="common">Bacteriophage K64-1</name>
    <dbReference type="NCBI Taxonomy" id="1439894"/>
    <lineage>
        <taxon>Viruses</taxon>
        <taxon>Duplodnaviria</taxon>
        <taxon>Heunggongvirae</taxon>
        <taxon>Uroviricota</taxon>
        <taxon>Caudoviricetes</taxon>
        <taxon>Alcyoneusvirus</taxon>
        <taxon>Alcyoneusvirus K641</taxon>
    </lineage>
</organism>
<protein>
    <submittedName>
        <fullName evidence="1">Uncharacterized protein</fullName>
    </submittedName>
</protein>
<evidence type="ECO:0000313" key="2">
    <source>
        <dbReference type="Proteomes" id="UP000202478"/>
    </source>
</evidence>
<reference evidence="1 2" key="1">
    <citation type="journal article" date="2014" name="Antimicrob. Agents Chemother.">
        <title>Identification of capsular types in carbapenem-resistant Klebsiella pneumoniae strains by wzc sequencing and implications in capsule depolymerase treatment.</title>
        <authorList>
            <person name="Pan Y.-J."/>
            <person name="Lin T.-L."/>
            <person name="Lin Y.-T."/>
            <person name="Su P.-A."/>
            <person name="Chen C.-T."/>
            <person name="Hsieh P.-F."/>
            <person name="Hsu C.-R."/>
            <person name="Chen C.-C."/>
            <person name="Hsieh Y.-C."/>
            <person name="Wang J.-T."/>
        </authorList>
    </citation>
    <scope>NUCLEOTIDE SEQUENCE [LARGE SCALE GENOMIC DNA]</scope>
</reference>
<keyword evidence="2" id="KW-1185">Reference proteome</keyword>
<evidence type="ECO:0000313" key="1">
    <source>
        <dbReference type="EMBL" id="BAQ02788.1"/>
    </source>
</evidence>
<proteinExistence type="predicted"/>
<dbReference type="GeneID" id="80645135"/>
<name>A0A0A8J952_BPK64</name>
<sequence length="510" mass="56343">MSIYRIRGDSGVIIDSTNGFLELPKALLKNPPNDIKRPGMIRYNSEWEAFEGTLQLLDDTVEYRRFVQLDANGKISIANLPDTLLNGMTYKGTFNPNTDDVDPPSEISVYDNLPPTDSTNSGHYYVTRGIVDLATTHMSTTNPSTSPVIFTPTNPSGEGDWLEIKYYFTTDGNGSKSVTSAYARFNVDQIPTTGHEGLISLTSDPDLTEQFEVGNASYDPGLRDSDWIISTGTKWQSLRQYATRIAATSVTFDNKLVNSYGRQFPTSVSDVQSVLDLYGLDGLRRTGDAMYDDGISEAEGRFAATYGTVDKPAITFNNKTYDPTENPGIDPSKWSDSSTGLYHRGSVTGEFSATASSKEVQRWKNTEILFFPQNPTVDGYNGETKLTEIGFRPPFIDASNNTLGENGMLAFSPSFNTLIQKISGKWKRISGSETINISDMSSWVPSSDGINYELVITVDEPKSVQVQELMSNGFYENVAVENMSIELDKVKLQVPMEPDMRFLGRCVVGV</sequence>
<dbReference type="RefSeq" id="YP_010842950.1">
    <property type="nucleotide sequence ID" value="NC_027399.1"/>
</dbReference>
<dbReference type="KEGG" id="vg:80645135"/>
<accession>A0A0A8J952</accession>
<dbReference type="OrthoDB" id="3947at10239"/>
<dbReference type="EMBL" id="AB897757">
    <property type="protein sequence ID" value="BAQ02788.1"/>
    <property type="molecule type" value="Genomic_DNA"/>
</dbReference>
<organismHost>
    <name type="scientific">Klebsiella</name>
    <dbReference type="NCBI Taxonomy" id="570"/>
</organismHost>
<dbReference type="Proteomes" id="UP000202478">
    <property type="component" value="Segment"/>
</dbReference>